<evidence type="ECO:0000313" key="1">
    <source>
        <dbReference type="EMBL" id="KAJ8679031.1"/>
    </source>
</evidence>
<dbReference type="Proteomes" id="UP001239111">
    <property type="component" value="Chromosome 2"/>
</dbReference>
<organism evidence="1 2">
    <name type="scientific">Eretmocerus hayati</name>
    <dbReference type="NCBI Taxonomy" id="131215"/>
    <lineage>
        <taxon>Eukaryota</taxon>
        <taxon>Metazoa</taxon>
        <taxon>Ecdysozoa</taxon>
        <taxon>Arthropoda</taxon>
        <taxon>Hexapoda</taxon>
        <taxon>Insecta</taxon>
        <taxon>Pterygota</taxon>
        <taxon>Neoptera</taxon>
        <taxon>Endopterygota</taxon>
        <taxon>Hymenoptera</taxon>
        <taxon>Apocrita</taxon>
        <taxon>Proctotrupomorpha</taxon>
        <taxon>Chalcidoidea</taxon>
        <taxon>Aphelinidae</taxon>
        <taxon>Aphelininae</taxon>
        <taxon>Eretmocerus</taxon>
    </lineage>
</organism>
<reference evidence="1" key="1">
    <citation type="submission" date="2023-04" db="EMBL/GenBank/DDBJ databases">
        <title>A chromosome-level genome assembly of the parasitoid wasp Eretmocerus hayati.</title>
        <authorList>
            <person name="Zhong Y."/>
            <person name="Liu S."/>
            <person name="Liu Y."/>
        </authorList>
    </citation>
    <scope>NUCLEOTIDE SEQUENCE</scope>
    <source>
        <strain evidence="1">ZJU_SS_LIU_2023</strain>
    </source>
</reference>
<evidence type="ECO:0000313" key="2">
    <source>
        <dbReference type="Proteomes" id="UP001239111"/>
    </source>
</evidence>
<name>A0ACC2P835_9HYME</name>
<gene>
    <name evidence="1" type="ORF">QAD02_014818</name>
</gene>
<accession>A0ACC2P835</accession>
<protein>
    <submittedName>
        <fullName evidence="1">Uncharacterized protein</fullName>
    </submittedName>
</protein>
<comment type="caution">
    <text evidence="1">The sequence shown here is derived from an EMBL/GenBank/DDBJ whole genome shotgun (WGS) entry which is preliminary data.</text>
</comment>
<sequence>MIRLFILDFMHLVCLGVMKKLIVDYWTVGSTKILSREKLALLCLRLTNLSNQIPSDFQRTTRGFNDVAQWKATEFRFFLLYIGMFVLKDILPEEHYKHFMLLSVTCRILSSKKFYKIYLPQAREYLRMFVKASMQPNPYGPKFLVTNTHNLTHLADDVKNLDCPVMDYSAFPSGSALKKIKDLVESGNKPLAQACEAVNSTENITGTEVITVHQFQGTSSTPTQADVQFTITGFETRMMSKLNSQDQKLVVVEGKINILQEQVDDIATHLGNANPPESLIGITTLTKKYGFDVPYTSIQLFHEFEETLEGDKFEDF</sequence>
<keyword evidence="2" id="KW-1185">Reference proteome</keyword>
<dbReference type="EMBL" id="CM056742">
    <property type="protein sequence ID" value="KAJ8679031.1"/>
    <property type="molecule type" value="Genomic_DNA"/>
</dbReference>
<proteinExistence type="predicted"/>